<organism evidence="1 2">
    <name type="scientific">Avena sativa</name>
    <name type="common">Oat</name>
    <dbReference type="NCBI Taxonomy" id="4498"/>
    <lineage>
        <taxon>Eukaryota</taxon>
        <taxon>Viridiplantae</taxon>
        <taxon>Streptophyta</taxon>
        <taxon>Embryophyta</taxon>
        <taxon>Tracheophyta</taxon>
        <taxon>Spermatophyta</taxon>
        <taxon>Magnoliopsida</taxon>
        <taxon>Liliopsida</taxon>
        <taxon>Poales</taxon>
        <taxon>Poaceae</taxon>
        <taxon>BOP clade</taxon>
        <taxon>Pooideae</taxon>
        <taxon>Poodae</taxon>
        <taxon>Poeae</taxon>
        <taxon>Poeae Chloroplast Group 1 (Aveneae type)</taxon>
        <taxon>Aveninae</taxon>
        <taxon>Avena</taxon>
    </lineage>
</organism>
<dbReference type="Proteomes" id="UP001732700">
    <property type="component" value="Chromosome 6A"/>
</dbReference>
<evidence type="ECO:0000313" key="1">
    <source>
        <dbReference type="EnsemblPlants" id="AVESA.00010b.r2.6AG1050490.1.CDS"/>
    </source>
</evidence>
<protein>
    <submittedName>
        <fullName evidence="1">Uncharacterized protein</fullName>
    </submittedName>
</protein>
<sequence length="487" mass="55313">MKNKNGRNWRIKQAREKAVKAAAPDRLSELPNDLLLNILERVDTIDAVKTCILSKKMLKLPAMLSQMLISIDSFSTFSTGSVLRANRAVAHVTDAILSTRNPEVTIRRLKIRFILKLHDARSIAESFARAMATHKVDSAEFEIITDQTFKNSSPDDLVHSGRKFNTFLGACPDAFAGLTRLWLRNMRFGELDIANILSACKCLEALRLSNCDSGVNSVLQLEHAQLVELHIDYGDFERVELVCLPKLQCVCFVFNNWACSSYKDPMHFGFVPQLSKLSLIRTGIYSDKPLELSQLLANVPSIDHLHLDFRSEKIWVQLECRELLMPVLSKLQYVSLDNLPEGCDIAWTMFILEGAPSLKELCITVQDHLCMMVTDKEYRRANGYCEKEDVKWNSLIPSFRHNNLVKLTIYGFQPDEKFVRYIRRVAEVAVNLAEISLHDRKVCGVDCGDLDPEIKVCPSRYPRTAEEREQTSEELGLASPAMVQFRS</sequence>
<keyword evidence="2" id="KW-1185">Reference proteome</keyword>
<reference evidence="1" key="1">
    <citation type="submission" date="2021-05" db="EMBL/GenBank/DDBJ databases">
        <authorList>
            <person name="Scholz U."/>
            <person name="Mascher M."/>
            <person name="Fiebig A."/>
        </authorList>
    </citation>
    <scope>NUCLEOTIDE SEQUENCE [LARGE SCALE GENOMIC DNA]</scope>
</reference>
<proteinExistence type="predicted"/>
<evidence type="ECO:0000313" key="2">
    <source>
        <dbReference type="Proteomes" id="UP001732700"/>
    </source>
</evidence>
<reference evidence="1" key="2">
    <citation type="submission" date="2025-09" db="UniProtKB">
        <authorList>
            <consortium name="EnsemblPlants"/>
        </authorList>
    </citation>
    <scope>IDENTIFICATION</scope>
</reference>
<name>A0ACD5YQN5_AVESA</name>
<dbReference type="EnsemblPlants" id="AVESA.00010b.r2.6AG1050490.1">
    <property type="protein sequence ID" value="AVESA.00010b.r2.6AG1050490.1.CDS"/>
    <property type="gene ID" value="AVESA.00010b.r2.6AG1050490"/>
</dbReference>
<accession>A0ACD5YQN5</accession>